<gene>
    <name evidence="2" type="ORF">CHYS00102_LOCUS3014</name>
</gene>
<feature type="region of interest" description="Disordered" evidence="1">
    <location>
        <begin position="354"/>
        <end position="374"/>
    </location>
</feature>
<evidence type="ECO:0000256" key="1">
    <source>
        <dbReference type="SAM" id="MobiDB-lite"/>
    </source>
</evidence>
<organism evidence="2">
    <name type="scientific">Corethron hystrix</name>
    <dbReference type="NCBI Taxonomy" id="216773"/>
    <lineage>
        <taxon>Eukaryota</taxon>
        <taxon>Sar</taxon>
        <taxon>Stramenopiles</taxon>
        <taxon>Ochrophyta</taxon>
        <taxon>Bacillariophyta</taxon>
        <taxon>Coscinodiscophyceae</taxon>
        <taxon>Corethrophycidae</taxon>
        <taxon>Corethrales</taxon>
        <taxon>Corethraceae</taxon>
        <taxon>Corethron</taxon>
    </lineage>
</organism>
<evidence type="ECO:0000313" key="2">
    <source>
        <dbReference type="EMBL" id="CAD8875837.1"/>
    </source>
</evidence>
<reference evidence="2" key="1">
    <citation type="submission" date="2021-01" db="EMBL/GenBank/DDBJ databases">
        <authorList>
            <person name="Corre E."/>
            <person name="Pelletier E."/>
            <person name="Niang G."/>
            <person name="Scheremetjew M."/>
            <person name="Finn R."/>
            <person name="Kale V."/>
            <person name="Holt S."/>
            <person name="Cochrane G."/>
            <person name="Meng A."/>
            <person name="Brown T."/>
            <person name="Cohen L."/>
        </authorList>
    </citation>
    <scope>NUCLEOTIDE SEQUENCE</scope>
    <source>
        <strain evidence="2">308</strain>
    </source>
</reference>
<protein>
    <submittedName>
        <fullName evidence="2">Uncharacterized protein</fullName>
    </submittedName>
</protein>
<name>A0A7S1FLH3_9STRA</name>
<proteinExistence type="predicted"/>
<sequence length="554" mass="61689">MSIIPTATSVEDNESNCRSLVVPYNVVSSTFSNVESDISKAHLVLPDSLQHAPSSVIEDGKVSDDDMNSLDSIGGIEPDVYRALLRRLLQLDGALDEFYLVVRKRWEYHVRARYRYAADIDLPEHAVMILELESAEEIVECILADMETEACSYDDYGNDSAMKEEQHIHHTISDATEEDAVYVPLDKIDFEGSEYEDAASCTPLSLLTPAATHNHHCRPLELSLRSIPNKVLRDYLGYASTPCRARLLTVLYDRSLRTSTQLSLWRCTEMQMTCPQKIPPGDVDAAVFASLFSSKKGQKTLISIGGFSAADSLLPNSLSIGRLRCRSMSWNRFATNGGRMPRRVRLADHRRKKGMRGNNGVKEYNLKNPDGRKKRQRGFIEHDSASEAIVPVTSLFQAFHQRIRTVSDLDILSLKDSTTAVATVANKSSLACARDRRYDFSGMSDLPDIVELTISRRPKEPWSITLTAEEGGICVVHERNEGPATGVKTGDIVLAAIGGCTGMMEATSITPAGKDQLYQDKMEEKKAFERMIEVFRTNDMVYLIVKRVTSAMCG</sequence>
<dbReference type="EMBL" id="HBFR01004370">
    <property type="protein sequence ID" value="CAD8875837.1"/>
    <property type="molecule type" value="Transcribed_RNA"/>
</dbReference>
<dbReference type="AlphaFoldDB" id="A0A7S1FLH3"/>
<accession>A0A7S1FLH3</accession>